<evidence type="ECO:0008006" key="3">
    <source>
        <dbReference type="Google" id="ProtNLM"/>
    </source>
</evidence>
<proteinExistence type="predicted"/>
<dbReference type="CDD" id="cd02208">
    <property type="entry name" value="cupin_RmlC-like"/>
    <property type="match status" value="1"/>
</dbReference>
<gene>
    <name evidence="1" type="ORF">P090810_079</name>
</gene>
<accession>A0A1D8KSC5</accession>
<dbReference type="InterPro" id="IPR012668">
    <property type="entry name" value="CHP02466"/>
</dbReference>
<dbReference type="Gene3D" id="2.60.120.620">
    <property type="entry name" value="q2cbj1_9rhob like domain"/>
    <property type="match status" value="1"/>
</dbReference>
<sequence length="211" mass="24726">MSIEDCAGRRYGTSDKLYWWRSWEPNTRFAPLVDVPMWVDNVRIELVEKILSQNPNTPWYEQNYFQEDVYGLLDILESMYTQFASQIVYEMPTGIWIRGWFNVLKPGEALPIHHHSIHENTFLSGNMLLTDSKIHTEYVIPGYSTYGGNFRPMPKAGTVTLFPSWVEHKVDTNESDDDRIALAWDLYTTEAMMYCKEYDPNNEMMLSVPFL</sequence>
<name>A0A1D8KSC5_9CAUD</name>
<dbReference type="EMBL" id="KU686210">
    <property type="protein sequence ID" value="AOV61552.1"/>
    <property type="molecule type" value="Genomic_DNA"/>
</dbReference>
<keyword evidence="2" id="KW-1185">Reference proteome</keyword>
<dbReference type="Proteomes" id="UP000204364">
    <property type="component" value="Segment"/>
</dbReference>
<dbReference type="RefSeq" id="YP_009325068.1">
    <property type="nucleotide sequence ID" value="NC_031944.1"/>
</dbReference>
<evidence type="ECO:0000313" key="1">
    <source>
        <dbReference type="EMBL" id="AOV61552.1"/>
    </source>
</evidence>
<dbReference type="Pfam" id="PF13759">
    <property type="entry name" value="2OG-FeII_Oxy_5"/>
    <property type="match status" value="1"/>
</dbReference>
<evidence type="ECO:0000313" key="2">
    <source>
        <dbReference type="Proteomes" id="UP000204364"/>
    </source>
</evidence>
<dbReference type="KEGG" id="vg:30310032"/>
<organism evidence="1 2">
    <name type="scientific">Synechococcus phage S-WAM1</name>
    <dbReference type="NCBI Taxonomy" id="1815521"/>
    <lineage>
        <taxon>Viruses</taxon>
        <taxon>Duplodnaviria</taxon>
        <taxon>Heunggongvirae</taxon>
        <taxon>Uroviricota</taxon>
        <taxon>Caudoviricetes</taxon>
        <taxon>Pantevenvirales</taxon>
        <taxon>Kyanoviridae</taxon>
        <taxon>Sokavirus</taxon>
        <taxon>Sokavirus swam1</taxon>
    </lineage>
</organism>
<protein>
    <recommendedName>
        <fullName evidence="3">2OG-Fe(II) oxygenase</fullName>
    </recommendedName>
</protein>
<dbReference type="GeneID" id="30310032"/>
<reference evidence="1 2" key="1">
    <citation type="journal article" date="2016" name="Virology">
        <title>The genomic content and context of auxiliary metabolic genes in marine cyanomyoviruses.</title>
        <authorList>
            <person name="Crummett L.T."/>
            <person name="Puxty R.J."/>
            <person name="Weihe C."/>
            <person name="Marston M.F."/>
            <person name="Martiny J.B."/>
        </authorList>
    </citation>
    <scope>NUCLEOTIDE SEQUENCE [LARGE SCALE GENOMIC DNA]</scope>
    <source>
        <strain evidence="1">0810PA09</strain>
    </source>
</reference>
<dbReference type="OrthoDB" id="22161at10239"/>